<organism evidence="2 3">
    <name type="scientific">Pelomonas margarita</name>
    <dbReference type="NCBI Taxonomy" id="3299031"/>
    <lineage>
        <taxon>Bacteria</taxon>
        <taxon>Pseudomonadati</taxon>
        <taxon>Pseudomonadota</taxon>
        <taxon>Betaproteobacteria</taxon>
        <taxon>Burkholderiales</taxon>
        <taxon>Sphaerotilaceae</taxon>
        <taxon>Roseateles</taxon>
    </lineage>
</organism>
<evidence type="ECO:0000313" key="2">
    <source>
        <dbReference type="EMBL" id="MFG6439223.1"/>
    </source>
</evidence>
<dbReference type="Proteomes" id="UP001606301">
    <property type="component" value="Unassembled WGS sequence"/>
</dbReference>
<dbReference type="InterPro" id="IPR012312">
    <property type="entry name" value="Hemerythrin-like"/>
</dbReference>
<comment type="caution">
    <text evidence="2">The sequence shown here is derived from an EMBL/GenBank/DDBJ whole genome shotgun (WGS) entry which is preliminary data.</text>
</comment>
<dbReference type="RefSeq" id="WP_394394529.1">
    <property type="nucleotide sequence ID" value="NZ_JBIGHW010000001.1"/>
</dbReference>
<evidence type="ECO:0000313" key="3">
    <source>
        <dbReference type="Proteomes" id="UP001606301"/>
    </source>
</evidence>
<proteinExistence type="predicted"/>
<dbReference type="Gene3D" id="1.20.120.520">
    <property type="entry name" value="nmb1532 protein domain like"/>
    <property type="match status" value="1"/>
</dbReference>
<evidence type="ECO:0000259" key="1">
    <source>
        <dbReference type="Pfam" id="PF01814"/>
    </source>
</evidence>
<keyword evidence="3" id="KW-1185">Reference proteome</keyword>
<sequence>MTPLHTAPAVGFEAPYEMLHACHERVLRTLELLLRLQAHLAAHGADDQARDAARDVLRYFDLAAPHHHLDEERHVLPRLRALGQAALADRVLAEHQQMAASYAQIRPGLQALAEDGQVPVVAAWPAFVALYREHIVLEESQVYPPAAAAEGMQALAAMGAEMAARRRTA</sequence>
<dbReference type="EMBL" id="JBIGHW010000001">
    <property type="protein sequence ID" value="MFG6439223.1"/>
    <property type="molecule type" value="Genomic_DNA"/>
</dbReference>
<name>A0ABW7FBW6_9BURK</name>
<accession>A0ABW7FBW6</accession>
<protein>
    <submittedName>
        <fullName evidence="2">Hemerythrin domain-containing protein</fullName>
    </submittedName>
</protein>
<feature type="domain" description="Hemerythrin-like" evidence="1">
    <location>
        <begin position="15"/>
        <end position="144"/>
    </location>
</feature>
<dbReference type="Pfam" id="PF01814">
    <property type="entry name" value="Hemerythrin"/>
    <property type="match status" value="1"/>
</dbReference>
<gene>
    <name evidence="2" type="ORF">ACG0Z3_00860</name>
</gene>
<reference evidence="2 3" key="1">
    <citation type="submission" date="2024-08" db="EMBL/GenBank/DDBJ databases">
        <authorList>
            <person name="Lu H."/>
        </authorList>
    </citation>
    <scope>NUCLEOTIDE SEQUENCE [LARGE SCALE GENOMIC DNA]</scope>
    <source>
        <strain evidence="2 3">LKC17W</strain>
    </source>
</reference>